<name>A0A1W2ET99_9SPHI</name>
<dbReference type="AlphaFoldDB" id="A0A1W2ET99"/>
<keyword evidence="2" id="KW-1185">Reference proteome</keyword>
<evidence type="ECO:0000313" key="1">
    <source>
        <dbReference type="EMBL" id="SMD12456.1"/>
    </source>
</evidence>
<proteinExistence type="predicted"/>
<gene>
    <name evidence="1" type="ORF">SAMN04488101_11542</name>
</gene>
<accession>A0A1W2ET99</accession>
<dbReference type="EMBL" id="FWYB01000015">
    <property type="protein sequence ID" value="SMD12456.1"/>
    <property type="molecule type" value="Genomic_DNA"/>
</dbReference>
<evidence type="ECO:0000313" key="2">
    <source>
        <dbReference type="Proteomes" id="UP000192678"/>
    </source>
</evidence>
<organism evidence="1 2">
    <name type="scientific">Pedobacter nyackensis</name>
    <dbReference type="NCBI Taxonomy" id="475255"/>
    <lineage>
        <taxon>Bacteria</taxon>
        <taxon>Pseudomonadati</taxon>
        <taxon>Bacteroidota</taxon>
        <taxon>Sphingobacteriia</taxon>
        <taxon>Sphingobacteriales</taxon>
        <taxon>Sphingobacteriaceae</taxon>
        <taxon>Pedobacter</taxon>
    </lineage>
</organism>
<dbReference type="Proteomes" id="UP000192678">
    <property type="component" value="Unassembled WGS sequence"/>
</dbReference>
<sequence length="97" mass="11596">MPFLQLETTEKVVDGRMVIDSLFRTIPAFKLLRNGSIYGDQGTKSMRLLSVIIWFLLRKIRLHLVDLYIRAIWSWWIKKNVSEGLTMVRRIRRWNSC</sequence>
<reference evidence="1 2" key="1">
    <citation type="submission" date="2017-04" db="EMBL/GenBank/DDBJ databases">
        <authorList>
            <person name="Afonso C.L."/>
            <person name="Miller P.J."/>
            <person name="Scott M.A."/>
            <person name="Spackman E."/>
            <person name="Goraichik I."/>
            <person name="Dimitrov K.M."/>
            <person name="Suarez D.L."/>
            <person name="Swayne D.E."/>
        </authorList>
    </citation>
    <scope>NUCLEOTIDE SEQUENCE [LARGE SCALE GENOMIC DNA]</scope>
    <source>
        <strain evidence="1 2">DSM 19625</strain>
    </source>
</reference>
<dbReference type="STRING" id="475255.SAMN04488101_11542"/>
<protein>
    <submittedName>
        <fullName evidence="1">Uncharacterized protein</fullName>
    </submittedName>
</protein>